<evidence type="ECO:0000313" key="1">
    <source>
        <dbReference type="EMBL" id="NMY12689.1"/>
    </source>
</evidence>
<evidence type="ECO:0000313" key="2">
    <source>
        <dbReference type="Proteomes" id="UP000537729"/>
    </source>
</evidence>
<name>A0A7Y1ABH4_PSEVE</name>
<organism evidence="1 2">
    <name type="scientific">Pseudomonas veronii</name>
    <dbReference type="NCBI Taxonomy" id="76761"/>
    <lineage>
        <taxon>Bacteria</taxon>
        <taxon>Pseudomonadati</taxon>
        <taxon>Pseudomonadota</taxon>
        <taxon>Gammaproteobacteria</taxon>
        <taxon>Pseudomonadales</taxon>
        <taxon>Pseudomonadaceae</taxon>
        <taxon>Pseudomonas</taxon>
    </lineage>
</organism>
<dbReference type="Proteomes" id="UP000537729">
    <property type="component" value="Unassembled WGS sequence"/>
</dbReference>
<protein>
    <submittedName>
        <fullName evidence="1">Uncharacterized protein</fullName>
    </submittedName>
</protein>
<accession>A0A7Y1ABH4</accession>
<dbReference type="RefSeq" id="WP_169886071.1">
    <property type="nucleotide sequence ID" value="NZ_JAAQWG010000066.1"/>
</dbReference>
<dbReference type="EMBL" id="JAAQWG010000066">
    <property type="protein sequence ID" value="NMY12689.1"/>
    <property type="molecule type" value="Genomic_DNA"/>
</dbReference>
<reference evidence="1 2" key="1">
    <citation type="journal article" date="2020" name="Front. Microbiol.">
        <title>Genetic Organization of the aprX-lipA2 Operon Affects the Proteolytic Potential of Pseudomonas Species in Milk.</title>
        <authorList>
            <person name="Maier C."/>
            <person name="Huptas C."/>
            <person name="von Neubeck M."/>
            <person name="Scherer S."/>
            <person name="Wenning M."/>
            <person name="Lucking G."/>
        </authorList>
    </citation>
    <scope>NUCLEOTIDE SEQUENCE [LARGE SCALE GENOMIC DNA]</scope>
    <source>
        <strain evidence="1 2">DSM 16272</strain>
    </source>
</reference>
<gene>
    <name evidence="1" type="ORF">HBO38_30420</name>
</gene>
<dbReference type="AlphaFoldDB" id="A0A7Y1ABH4"/>
<proteinExistence type="predicted"/>
<comment type="caution">
    <text evidence="1">The sequence shown here is derived from an EMBL/GenBank/DDBJ whole genome shotgun (WGS) entry which is preliminary data.</text>
</comment>
<sequence>MIRVLVLIAMLPDFVMAYESKRAANNLAHEYAECAAFYTVSSTLFESQDPKLAERMNQSAINAMNYSQILTSEKLTDARIEMAVKSIIRDLDNDIANVSIILNKYSDRCVEAMTDPEARMDYWLKKQD</sequence>